<name>A0A378W2H7_NEIGO</name>
<reference evidence="1" key="1">
    <citation type="submission" date="2018-06" db="EMBL/GenBank/DDBJ databases">
        <authorList>
            <consortium name="Pathogen Informatics"/>
            <person name="Doyle S."/>
        </authorList>
    </citation>
    <scope>NUCLEOTIDE SEQUENCE [LARGE SCALE GENOMIC DNA]</scope>
    <source>
        <strain evidence="1">NCTC11421</strain>
    </source>
</reference>
<sequence length="55" mass="6456">MTVYQAIDDIARRTADNHCRPDFAEGCKLVAQDGAYQIRAHRHRQHQKKYFCQPP</sequence>
<dbReference type="AlphaFoldDB" id="A0A378W2H7"/>
<protein>
    <submittedName>
        <fullName evidence="1">Uncharacterized protein</fullName>
    </submittedName>
</protein>
<gene>
    <name evidence="1" type="ORF">NCTC11421_02818</name>
</gene>
<accession>A0A378W2H7</accession>
<evidence type="ECO:0000313" key="1">
    <source>
        <dbReference type="EMBL" id="SUA24812.1"/>
    </source>
</evidence>
<dbReference type="EMBL" id="UGRI01000001">
    <property type="protein sequence ID" value="SUA24812.1"/>
    <property type="molecule type" value="Genomic_DNA"/>
</dbReference>
<organism evidence="1">
    <name type="scientific">Neisseria gonorrhoeae</name>
    <dbReference type="NCBI Taxonomy" id="485"/>
    <lineage>
        <taxon>Bacteria</taxon>
        <taxon>Pseudomonadati</taxon>
        <taxon>Pseudomonadota</taxon>
        <taxon>Betaproteobacteria</taxon>
        <taxon>Neisseriales</taxon>
        <taxon>Neisseriaceae</taxon>
        <taxon>Neisseria</taxon>
    </lineage>
</organism>
<proteinExistence type="predicted"/>